<sequence>MKISILILFAFSLISCADLLHSSDENSAMISRKIETKTYEASHNFDEIEMGEAISRTQFDWLIGADGITSWSIISYDLYDNIIEKKHVDFNGNVQYSEKFEFYDASTNKLGKEEDTFFKETTLYLRDSLGLLLGTETKRHDKLTSKMIITYNNSGQRVEDAHYEEEGLVKRVSYYYANSTDSFEMRSGSVTLYNEKGFKIIERKTYRYHEDGELAYYHREKDIGMQKGCDITFAYPLNNSKNEYSVIEKGRKNGYFTRLTGDNKYTYHKGLIVDKTYNHVYNANGDLTQYSIQINSDSDQDLFQSNSHLAIDYEYNANKDWIKAIIYQNKKPEFVVVRDIEYY</sequence>
<dbReference type="EMBL" id="QPIZ01000036">
    <property type="protein sequence ID" value="RCW28766.1"/>
    <property type="molecule type" value="Genomic_DNA"/>
</dbReference>
<gene>
    <name evidence="2" type="ORF">DFO77_1363</name>
</gene>
<evidence type="ECO:0000313" key="2">
    <source>
        <dbReference type="EMBL" id="RCW28766.1"/>
    </source>
</evidence>
<comment type="caution">
    <text evidence="2">The sequence shown here is derived from an EMBL/GenBank/DDBJ whole genome shotgun (WGS) entry which is preliminary data.</text>
</comment>
<feature type="signal peptide" evidence="1">
    <location>
        <begin position="1"/>
        <end position="17"/>
    </location>
</feature>
<keyword evidence="3" id="KW-1185">Reference proteome</keyword>
<proteinExistence type="predicted"/>
<evidence type="ECO:0000313" key="3">
    <source>
        <dbReference type="Proteomes" id="UP000252733"/>
    </source>
</evidence>
<accession>A0A368UJF7</accession>
<dbReference type="RefSeq" id="WP_114438042.1">
    <property type="nucleotide sequence ID" value="NZ_QPIZ01000036.1"/>
</dbReference>
<feature type="chain" id="PRO_5016605378" description="YD repeat-containing protein" evidence="1">
    <location>
        <begin position="18"/>
        <end position="343"/>
    </location>
</feature>
<dbReference type="Proteomes" id="UP000252733">
    <property type="component" value="Unassembled WGS sequence"/>
</dbReference>
<protein>
    <recommendedName>
        <fullName evidence="4">YD repeat-containing protein</fullName>
    </recommendedName>
</protein>
<name>A0A368UJF7_9BACT</name>
<reference evidence="2 3" key="1">
    <citation type="submission" date="2018-07" db="EMBL/GenBank/DDBJ databases">
        <title>Freshwater and sediment microbial communities from various areas in North America, analyzing microbe dynamics in response to fracking.</title>
        <authorList>
            <person name="Lamendella R."/>
        </authorList>
    </citation>
    <scope>NUCLEOTIDE SEQUENCE [LARGE SCALE GENOMIC DNA]</scope>
    <source>
        <strain evidence="2 3">160A</strain>
    </source>
</reference>
<organism evidence="2 3">
    <name type="scientific">Marinilabilia salmonicolor</name>
    <dbReference type="NCBI Taxonomy" id="989"/>
    <lineage>
        <taxon>Bacteria</taxon>
        <taxon>Pseudomonadati</taxon>
        <taxon>Bacteroidota</taxon>
        <taxon>Bacteroidia</taxon>
        <taxon>Marinilabiliales</taxon>
        <taxon>Marinilabiliaceae</taxon>
        <taxon>Marinilabilia</taxon>
    </lineage>
</organism>
<evidence type="ECO:0008006" key="4">
    <source>
        <dbReference type="Google" id="ProtNLM"/>
    </source>
</evidence>
<dbReference type="AlphaFoldDB" id="A0A368UJF7"/>
<dbReference type="PROSITE" id="PS51257">
    <property type="entry name" value="PROKAR_LIPOPROTEIN"/>
    <property type="match status" value="1"/>
</dbReference>
<keyword evidence="1" id="KW-0732">Signal</keyword>
<evidence type="ECO:0000256" key="1">
    <source>
        <dbReference type="SAM" id="SignalP"/>
    </source>
</evidence>